<reference evidence="6 7" key="1">
    <citation type="submission" date="2015-09" db="EMBL/GenBank/DDBJ databases">
        <title>Trachymyrmex zeteki WGS genome.</title>
        <authorList>
            <person name="Nygaard S."/>
            <person name="Hu H."/>
            <person name="Boomsma J."/>
            <person name="Zhang G."/>
        </authorList>
    </citation>
    <scope>NUCLEOTIDE SEQUENCE [LARGE SCALE GENOMIC DNA]</scope>
    <source>
        <strain evidence="6">Tzet28-1</strain>
        <tissue evidence="6">Whole body</tissue>
    </source>
</reference>
<dbReference type="InterPro" id="IPR036915">
    <property type="entry name" value="Cyclin-like_sf"/>
</dbReference>
<evidence type="ECO:0000259" key="5">
    <source>
        <dbReference type="SMART" id="SM01332"/>
    </source>
</evidence>
<evidence type="ECO:0000313" key="6">
    <source>
        <dbReference type="EMBL" id="KYQ47431.1"/>
    </source>
</evidence>
<dbReference type="FunFam" id="1.10.472.10:FF:000003">
    <property type="entry name" value="G1/S-specific cyclin-D2"/>
    <property type="match status" value="1"/>
</dbReference>
<dbReference type="CDD" id="cd20515">
    <property type="entry name" value="CYCLIN_CCND_rpt1"/>
    <property type="match status" value="1"/>
</dbReference>
<evidence type="ECO:0000256" key="2">
    <source>
        <dbReference type="RuleBase" id="RU000383"/>
    </source>
</evidence>
<dbReference type="InterPro" id="IPR013763">
    <property type="entry name" value="Cyclin-like_dom"/>
</dbReference>
<evidence type="ECO:0000313" key="7">
    <source>
        <dbReference type="Proteomes" id="UP000075809"/>
    </source>
</evidence>
<keyword evidence="1 2" id="KW-0195">Cyclin</keyword>
<dbReference type="STRING" id="64791.A0A151WHW8"/>
<dbReference type="EMBL" id="KQ983106">
    <property type="protein sequence ID" value="KYQ47431.1"/>
    <property type="molecule type" value="Genomic_DNA"/>
</dbReference>
<dbReference type="AlphaFoldDB" id="A0A151WHW8"/>
<dbReference type="InterPro" id="IPR006671">
    <property type="entry name" value="Cyclin_N"/>
</dbReference>
<evidence type="ECO:0000259" key="4">
    <source>
        <dbReference type="SMART" id="SM00385"/>
    </source>
</evidence>
<dbReference type="InterPro" id="IPR039361">
    <property type="entry name" value="Cyclin"/>
</dbReference>
<feature type="domain" description="Cyclin C-terminal" evidence="5">
    <location>
        <begin position="197"/>
        <end position="323"/>
    </location>
</feature>
<name>A0A151WHW8_9HYME</name>
<dbReference type="Pfam" id="PF02984">
    <property type="entry name" value="Cyclin_C"/>
    <property type="match status" value="1"/>
</dbReference>
<dbReference type="CDD" id="cd20516">
    <property type="entry name" value="CYCLIN_CCND_rpt2"/>
    <property type="match status" value="1"/>
</dbReference>
<evidence type="ECO:0000256" key="3">
    <source>
        <dbReference type="SAM" id="MobiDB-lite"/>
    </source>
</evidence>
<dbReference type="InterPro" id="IPR004367">
    <property type="entry name" value="Cyclin_C-dom"/>
</dbReference>
<dbReference type="Gene3D" id="1.10.472.10">
    <property type="entry name" value="Cyclin-like"/>
    <property type="match status" value="3"/>
</dbReference>
<dbReference type="SMART" id="SM00385">
    <property type="entry name" value="CYCLIN"/>
    <property type="match status" value="2"/>
</dbReference>
<dbReference type="SMART" id="SM01332">
    <property type="entry name" value="Cyclin_C"/>
    <property type="match status" value="1"/>
</dbReference>
<feature type="region of interest" description="Disordered" evidence="3">
    <location>
        <begin position="307"/>
        <end position="357"/>
    </location>
</feature>
<organism evidence="6 7">
    <name type="scientific">Mycetomoellerius zeteki</name>
    <dbReference type="NCBI Taxonomy" id="64791"/>
    <lineage>
        <taxon>Eukaryota</taxon>
        <taxon>Metazoa</taxon>
        <taxon>Ecdysozoa</taxon>
        <taxon>Arthropoda</taxon>
        <taxon>Hexapoda</taxon>
        <taxon>Insecta</taxon>
        <taxon>Pterygota</taxon>
        <taxon>Neoptera</taxon>
        <taxon>Endopterygota</taxon>
        <taxon>Hymenoptera</taxon>
        <taxon>Apocrita</taxon>
        <taxon>Aculeata</taxon>
        <taxon>Formicoidea</taxon>
        <taxon>Formicidae</taxon>
        <taxon>Myrmicinae</taxon>
        <taxon>Mycetomoellerius</taxon>
    </lineage>
</organism>
<accession>A0A151WHW8</accession>
<dbReference type="Pfam" id="PF00134">
    <property type="entry name" value="Cyclin_N"/>
    <property type="match status" value="1"/>
</dbReference>
<comment type="similarity">
    <text evidence="2">Belongs to the cyclin family.</text>
</comment>
<feature type="domain" description="Cyclin-like" evidence="4">
    <location>
        <begin position="201"/>
        <end position="287"/>
    </location>
</feature>
<keyword evidence="7" id="KW-1185">Reference proteome</keyword>
<dbReference type="SUPFAM" id="SSF47954">
    <property type="entry name" value="Cyclin-like"/>
    <property type="match status" value="2"/>
</dbReference>
<feature type="compositionally biased region" description="Basic and acidic residues" evidence="3">
    <location>
        <begin position="339"/>
        <end position="357"/>
    </location>
</feature>
<evidence type="ECO:0000256" key="1">
    <source>
        <dbReference type="ARBA" id="ARBA00023127"/>
    </source>
</evidence>
<dbReference type="PANTHER" id="PTHR10177">
    <property type="entry name" value="CYCLINS"/>
    <property type="match status" value="1"/>
</dbReference>
<proteinExistence type="inferred from homology"/>
<gene>
    <name evidence="6" type="ORF">ALC60_13552</name>
</gene>
<protein>
    <submittedName>
        <fullName evidence="6">G1/S-specific cyclin-D2</fullName>
    </submittedName>
</protein>
<sequence>MDLLCCETTETECRAYADPALLGDDRVLQNLLQTEERYAPSRSYFECVQRDISPLMRKIVAEWMLESLSLFLSLSLSLSSPRVVTRECPSADRHRFRGTWTAGSRKRMVCEEQKCQDEVFPLSMNYVDRFLSICPIRKSQLQLLGTACLLLASKLRETSPLTAEDLVFYTDNSITLDDLWRWEQLVVSKLKWELSAVTPGDFLMHILSRLSMPHTCDTVMVRRHAQTFIALSAREYKFSMYTPSMIAAASVAAALHGLDWTGKSGYGLAGLLDELTRITAIEQDYLQGCLEQIEEMIAQAAHVSTEVPGNGSGHQTMSTGVPSVPQRPLGDQNNTSQEKILEHEKAGTPTDVRDVHF</sequence>
<feature type="domain" description="Cyclin-like" evidence="4">
    <location>
        <begin position="104"/>
        <end position="188"/>
    </location>
</feature>
<dbReference type="Proteomes" id="UP000075809">
    <property type="component" value="Unassembled WGS sequence"/>
</dbReference>